<sequence>MKKWKGTTVIYLGYVSLLVGFLCLGLTVAALAARSPWFIATAAVLVGAFGAAVIGVRKGLRRGVSSLWAEQRPSGDSERYLARYRGGAGTAPEATLDVPVVGSRAA</sequence>
<dbReference type="RefSeq" id="WP_138158113.1">
    <property type="nucleotide sequence ID" value="NZ_JAKNRE010000003.1"/>
</dbReference>
<evidence type="ECO:0000313" key="3">
    <source>
        <dbReference type="Proteomes" id="UP000028864"/>
    </source>
</evidence>
<keyword evidence="1" id="KW-1133">Transmembrane helix</keyword>
<evidence type="ECO:0000256" key="1">
    <source>
        <dbReference type="SAM" id="Phobius"/>
    </source>
</evidence>
<feature type="transmembrane region" description="Helical" evidence="1">
    <location>
        <begin position="37"/>
        <end position="56"/>
    </location>
</feature>
<protein>
    <recommendedName>
        <fullName evidence="4">Transmembrane protein</fullName>
    </recommendedName>
</protein>
<keyword evidence="1" id="KW-0812">Transmembrane</keyword>
<accession>A0AAV2WIC5</accession>
<dbReference type="Proteomes" id="UP000028864">
    <property type="component" value="Unassembled WGS sequence"/>
</dbReference>
<feature type="transmembrane region" description="Helical" evidence="1">
    <location>
        <begin position="12"/>
        <end position="31"/>
    </location>
</feature>
<name>A0AAV2WIC5_MYCNE</name>
<organism evidence="2 3">
    <name type="scientific">Mycolicibacterium neoaurum</name>
    <name type="common">Mycobacterium neoaurum</name>
    <dbReference type="NCBI Taxonomy" id="1795"/>
    <lineage>
        <taxon>Bacteria</taxon>
        <taxon>Bacillati</taxon>
        <taxon>Actinomycetota</taxon>
        <taxon>Actinomycetes</taxon>
        <taxon>Mycobacteriales</taxon>
        <taxon>Mycobacteriaceae</taxon>
        <taxon>Mycolicibacterium</taxon>
    </lineage>
</organism>
<keyword evidence="1" id="KW-0472">Membrane</keyword>
<evidence type="ECO:0000313" key="2">
    <source>
        <dbReference type="EMBL" id="CDQ43942.1"/>
    </source>
</evidence>
<proteinExistence type="predicted"/>
<reference evidence="2" key="1">
    <citation type="submission" date="2014-05" db="EMBL/GenBank/DDBJ databases">
        <authorList>
            <person name="Urmite Genomes"/>
        </authorList>
    </citation>
    <scope>NUCLEOTIDE SEQUENCE</scope>
    <source>
        <strain evidence="2">DSM 44074</strain>
    </source>
</reference>
<gene>
    <name evidence="2" type="ORF">BN1047_01814</name>
</gene>
<dbReference type="AlphaFoldDB" id="A0AAV2WIC5"/>
<dbReference type="EMBL" id="LK021338">
    <property type="protein sequence ID" value="CDQ43942.1"/>
    <property type="molecule type" value="Genomic_DNA"/>
</dbReference>
<reference evidence="2" key="2">
    <citation type="submission" date="2015-09" db="EMBL/GenBank/DDBJ databases">
        <title>Draft genome sequence of Mycobacterium neoaurum DSM 44074.</title>
        <authorList>
            <person name="Croce O."/>
            <person name="Robert C."/>
            <person name="Raoult D."/>
            <person name="Drancourt M."/>
        </authorList>
    </citation>
    <scope>NUCLEOTIDE SEQUENCE</scope>
    <source>
        <strain evidence="2">DSM 44074</strain>
    </source>
</reference>
<evidence type="ECO:0008006" key="4">
    <source>
        <dbReference type="Google" id="ProtNLM"/>
    </source>
</evidence>